<evidence type="ECO:0000256" key="3">
    <source>
        <dbReference type="ARBA" id="ARBA00022989"/>
    </source>
</evidence>
<feature type="transmembrane region" description="Helical" evidence="7">
    <location>
        <begin position="51"/>
        <end position="75"/>
    </location>
</feature>
<dbReference type="AlphaFoldDB" id="A0A3D8R9I2"/>
<feature type="transmembrane region" description="Helical" evidence="7">
    <location>
        <begin position="95"/>
        <end position="118"/>
    </location>
</feature>
<dbReference type="InterPro" id="IPR049326">
    <property type="entry name" value="Rhodopsin_dom_fungi"/>
</dbReference>
<feature type="region of interest" description="Disordered" evidence="6">
    <location>
        <begin position="338"/>
        <end position="368"/>
    </location>
</feature>
<comment type="subcellular location">
    <subcellularLocation>
        <location evidence="1">Membrane</location>
        <topology evidence="1">Multi-pass membrane protein</topology>
    </subcellularLocation>
</comment>
<dbReference type="PANTHER" id="PTHR33048:SF113">
    <property type="entry name" value="INTEGRAL MEMBRANE PROTEIN-RELATED"/>
    <property type="match status" value="1"/>
</dbReference>
<dbReference type="InterPro" id="IPR052337">
    <property type="entry name" value="SAT4-like"/>
</dbReference>
<organism evidence="9 10">
    <name type="scientific">Aspergillus mulundensis</name>
    <dbReference type="NCBI Taxonomy" id="1810919"/>
    <lineage>
        <taxon>Eukaryota</taxon>
        <taxon>Fungi</taxon>
        <taxon>Dikarya</taxon>
        <taxon>Ascomycota</taxon>
        <taxon>Pezizomycotina</taxon>
        <taxon>Eurotiomycetes</taxon>
        <taxon>Eurotiomycetidae</taxon>
        <taxon>Eurotiales</taxon>
        <taxon>Aspergillaceae</taxon>
        <taxon>Aspergillus</taxon>
        <taxon>Aspergillus subgen. Nidulantes</taxon>
    </lineage>
</organism>
<evidence type="ECO:0000256" key="2">
    <source>
        <dbReference type="ARBA" id="ARBA00022692"/>
    </source>
</evidence>
<feature type="transmembrane region" description="Helical" evidence="7">
    <location>
        <begin position="20"/>
        <end position="39"/>
    </location>
</feature>
<feature type="transmembrane region" description="Helical" evidence="7">
    <location>
        <begin position="257"/>
        <end position="279"/>
    </location>
</feature>
<name>A0A3D8R9I2_9EURO</name>
<gene>
    <name evidence="9" type="ORF">DSM5745_08035</name>
</gene>
<keyword evidence="3 7" id="KW-1133">Transmembrane helix</keyword>
<feature type="domain" description="Rhodopsin" evidence="8">
    <location>
        <begin position="35"/>
        <end position="280"/>
    </location>
</feature>
<dbReference type="GO" id="GO:0016020">
    <property type="term" value="C:membrane"/>
    <property type="evidence" value="ECO:0007669"/>
    <property type="project" value="UniProtKB-SubCell"/>
</dbReference>
<evidence type="ECO:0000259" key="8">
    <source>
        <dbReference type="Pfam" id="PF20684"/>
    </source>
</evidence>
<accession>A0A3D8R9I2</accession>
<comment type="similarity">
    <text evidence="5">Belongs to the SAT4 family.</text>
</comment>
<feature type="transmembrane region" description="Helical" evidence="7">
    <location>
        <begin position="181"/>
        <end position="205"/>
    </location>
</feature>
<feature type="transmembrane region" description="Helical" evidence="7">
    <location>
        <begin position="130"/>
        <end position="151"/>
    </location>
</feature>
<dbReference type="STRING" id="1810919.A0A3D8R9I2"/>
<dbReference type="Proteomes" id="UP000256690">
    <property type="component" value="Unassembled WGS sequence"/>
</dbReference>
<dbReference type="EMBL" id="PVWQ01000010">
    <property type="protein sequence ID" value="RDW70524.1"/>
    <property type="molecule type" value="Genomic_DNA"/>
</dbReference>
<evidence type="ECO:0000313" key="9">
    <source>
        <dbReference type="EMBL" id="RDW70524.1"/>
    </source>
</evidence>
<protein>
    <recommendedName>
        <fullName evidence="8">Rhodopsin domain-containing protein</fullName>
    </recommendedName>
</protein>
<sequence length="404" mass="44391">MKHTAANMADNDDRSVQLRVVVITFIPVVLLTLILRAYMRGRVMKALGWDDGLMILAFGFYILHVACVIGGSYYGLGRRIGFGTNFERIAVAVKYMWIAQLGYGVATVICKISVCMFLMRLTVKPSQIRLLWMLLGYTVIQGLYVIIADLVRCQPISYTWNQMTMDPRFTGTCITDTQNKIIAYVATGNLLIIDISLGIILPVMIVWGLQMPKATKIAVLSILCLTVSATVAIIVRIPYMDGYAESDALYAAVDMLTWAYIELSLGIIAGNLATLGPLFRTWFGLASSRGNSASTTTPKPKRSFRRPRGIHDLSFALSTLDGTVRSAYGPDTLKTATTVSQVDTQSHSASSRDANNSREQLTSTHRRASAASNEAFILGPGIYCEREVRASDVESAVTVVEERV</sequence>
<evidence type="ECO:0000256" key="1">
    <source>
        <dbReference type="ARBA" id="ARBA00004141"/>
    </source>
</evidence>
<reference evidence="9 10" key="1">
    <citation type="journal article" date="2018" name="IMA Fungus">
        <title>IMA Genome-F 9: Draft genome sequence of Annulohypoxylon stygium, Aspergillus mulundensis, Berkeleyomyces basicola (syn. Thielaviopsis basicola), Ceratocystis smalleyi, two Cercospora beticola strains, Coleophoma cylindrospora, Fusarium fracticaudum, Phialophora cf. hyalina, and Morchella septimelata.</title>
        <authorList>
            <person name="Wingfield B.D."/>
            <person name="Bills G.F."/>
            <person name="Dong Y."/>
            <person name="Huang W."/>
            <person name="Nel W.J."/>
            <person name="Swalarsk-Parry B.S."/>
            <person name="Vaghefi N."/>
            <person name="Wilken P.M."/>
            <person name="An Z."/>
            <person name="de Beer Z.W."/>
            <person name="De Vos L."/>
            <person name="Chen L."/>
            <person name="Duong T.A."/>
            <person name="Gao Y."/>
            <person name="Hammerbacher A."/>
            <person name="Kikkert J.R."/>
            <person name="Li Y."/>
            <person name="Li H."/>
            <person name="Li K."/>
            <person name="Li Q."/>
            <person name="Liu X."/>
            <person name="Ma X."/>
            <person name="Naidoo K."/>
            <person name="Pethybridge S.J."/>
            <person name="Sun J."/>
            <person name="Steenkamp E.T."/>
            <person name="van der Nest M.A."/>
            <person name="van Wyk S."/>
            <person name="Wingfield M.J."/>
            <person name="Xiong C."/>
            <person name="Yue Q."/>
            <person name="Zhang X."/>
        </authorList>
    </citation>
    <scope>NUCLEOTIDE SEQUENCE [LARGE SCALE GENOMIC DNA]</scope>
    <source>
        <strain evidence="9 10">DSM 5745</strain>
    </source>
</reference>
<feature type="transmembrane region" description="Helical" evidence="7">
    <location>
        <begin position="217"/>
        <end position="237"/>
    </location>
</feature>
<dbReference type="RefSeq" id="XP_026601055.1">
    <property type="nucleotide sequence ID" value="XM_026750051.1"/>
</dbReference>
<keyword evidence="10" id="KW-1185">Reference proteome</keyword>
<evidence type="ECO:0000256" key="5">
    <source>
        <dbReference type="ARBA" id="ARBA00038359"/>
    </source>
</evidence>
<keyword evidence="4 7" id="KW-0472">Membrane</keyword>
<evidence type="ECO:0000313" key="10">
    <source>
        <dbReference type="Proteomes" id="UP000256690"/>
    </source>
</evidence>
<keyword evidence="2 7" id="KW-0812">Transmembrane</keyword>
<dbReference type="OrthoDB" id="3923077at2759"/>
<dbReference type="Pfam" id="PF20684">
    <property type="entry name" value="Fung_rhodopsin"/>
    <property type="match status" value="1"/>
</dbReference>
<evidence type="ECO:0000256" key="6">
    <source>
        <dbReference type="SAM" id="MobiDB-lite"/>
    </source>
</evidence>
<evidence type="ECO:0000256" key="4">
    <source>
        <dbReference type="ARBA" id="ARBA00023136"/>
    </source>
</evidence>
<dbReference type="GeneID" id="38118405"/>
<feature type="compositionally biased region" description="Polar residues" evidence="6">
    <location>
        <begin position="338"/>
        <end position="363"/>
    </location>
</feature>
<dbReference type="PANTHER" id="PTHR33048">
    <property type="entry name" value="PTH11-LIKE INTEGRAL MEMBRANE PROTEIN (AFU_ORTHOLOGUE AFUA_5G11245)"/>
    <property type="match status" value="1"/>
</dbReference>
<evidence type="ECO:0000256" key="7">
    <source>
        <dbReference type="SAM" id="Phobius"/>
    </source>
</evidence>
<proteinExistence type="inferred from homology"/>
<comment type="caution">
    <text evidence="9">The sequence shown here is derived from an EMBL/GenBank/DDBJ whole genome shotgun (WGS) entry which is preliminary data.</text>
</comment>